<accession>A0ABR0E935</accession>
<keyword evidence="6" id="KW-1185">Reference proteome</keyword>
<dbReference type="Gene3D" id="3.40.800.10">
    <property type="entry name" value="Ureohydrolase domain"/>
    <property type="match status" value="1"/>
</dbReference>
<keyword evidence="2" id="KW-0378">Hydrolase</keyword>
<evidence type="ECO:0000256" key="3">
    <source>
        <dbReference type="ARBA" id="ARBA00023211"/>
    </source>
</evidence>
<dbReference type="InterPro" id="IPR023696">
    <property type="entry name" value="Ureohydrolase_dom_sf"/>
</dbReference>
<name>A0ABR0E935_ZASCE</name>
<dbReference type="Proteomes" id="UP001305779">
    <property type="component" value="Unassembled WGS sequence"/>
</dbReference>
<dbReference type="PROSITE" id="PS51409">
    <property type="entry name" value="ARGINASE_2"/>
    <property type="match status" value="1"/>
</dbReference>
<evidence type="ECO:0000256" key="4">
    <source>
        <dbReference type="PROSITE-ProRule" id="PRU00742"/>
    </source>
</evidence>
<organism evidence="5 6">
    <name type="scientific">Zasmidium cellare</name>
    <name type="common">Wine cellar mold</name>
    <name type="synonym">Racodium cellare</name>
    <dbReference type="NCBI Taxonomy" id="395010"/>
    <lineage>
        <taxon>Eukaryota</taxon>
        <taxon>Fungi</taxon>
        <taxon>Dikarya</taxon>
        <taxon>Ascomycota</taxon>
        <taxon>Pezizomycotina</taxon>
        <taxon>Dothideomycetes</taxon>
        <taxon>Dothideomycetidae</taxon>
        <taxon>Mycosphaerellales</taxon>
        <taxon>Mycosphaerellaceae</taxon>
        <taxon>Zasmidium</taxon>
    </lineage>
</organism>
<evidence type="ECO:0000313" key="5">
    <source>
        <dbReference type="EMBL" id="KAK4497926.1"/>
    </source>
</evidence>
<reference evidence="5 6" key="1">
    <citation type="journal article" date="2023" name="G3 (Bethesda)">
        <title>A chromosome-level genome assembly of Zasmidium syzygii isolated from banana leaves.</title>
        <authorList>
            <person name="van Westerhoven A.C."/>
            <person name="Mehrabi R."/>
            <person name="Talebi R."/>
            <person name="Steentjes M.B.F."/>
            <person name="Corcolon B."/>
            <person name="Chong P.A."/>
            <person name="Kema G.H.J."/>
            <person name="Seidl M.F."/>
        </authorList>
    </citation>
    <scope>NUCLEOTIDE SEQUENCE [LARGE SCALE GENOMIC DNA]</scope>
    <source>
        <strain evidence="5 6">P124</strain>
    </source>
</reference>
<dbReference type="SUPFAM" id="SSF52768">
    <property type="entry name" value="Arginase/deacetylase"/>
    <property type="match status" value="1"/>
</dbReference>
<evidence type="ECO:0000313" key="6">
    <source>
        <dbReference type="Proteomes" id="UP001305779"/>
    </source>
</evidence>
<evidence type="ECO:0000256" key="2">
    <source>
        <dbReference type="ARBA" id="ARBA00022801"/>
    </source>
</evidence>
<evidence type="ECO:0000256" key="1">
    <source>
        <dbReference type="ARBA" id="ARBA00022723"/>
    </source>
</evidence>
<protein>
    <recommendedName>
        <fullName evidence="7">Arginase</fullName>
    </recommendedName>
</protein>
<dbReference type="Pfam" id="PF00491">
    <property type="entry name" value="Arginase"/>
    <property type="match status" value="1"/>
</dbReference>
<keyword evidence="3" id="KW-0464">Manganese</keyword>
<dbReference type="InterPro" id="IPR006035">
    <property type="entry name" value="Ureohydrolase"/>
</dbReference>
<dbReference type="PANTHER" id="PTHR43782">
    <property type="entry name" value="ARGINASE"/>
    <property type="match status" value="1"/>
</dbReference>
<dbReference type="EMBL" id="JAXOVC010000008">
    <property type="protein sequence ID" value="KAK4497926.1"/>
    <property type="molecule type" value="Genomic_DNA"/>
</dbReference>
<comment type="caution">
    <text evidence="5">The sequence shown here is derived from an EMBL/GenBank/DDBJ whole genome shotgun (WGS) entry which is preliminary data.</text>
</comment>
<keyword evidence="1" id="KW-0479">Metal-binding</keyword>
<gene>
    <name evidence="5" type="ORF">PRZ48_010581</name>
</gene>
<comment type="similarity">
    <text evidence="4">Belongs to the arginase family.</text>
</comment>
<proteinExistence type="inferred from homology"/>
<dbReference type="PANTHER" id="PTHR43782:SF3">
    <property type="entry name" value="ARGINASE"/>
    <property type="match status" value="1"/>
</dbReference>
<sequence length="321" mass="34075">MPHSQAIRIINVPSDIGSMIKGKSLAPEAFQAADLAGKLLKAGYDVSEINALPDGPRTWTFDAPISKNGVRNEEANVQVNHLVEASMIKTLQTSPLPFPLIIGGECNMVPAILSAFHHALPSNRKIGLLYLDGDCDLTLPNEPGASYNLASMTFTHLTMREGALESMRPFTRPDGRGVVDAGNTVLFGLNAGLQGNTRGQMGWLFDEGYRVFTSSTVARDPVGAAEKALSWFEAQGVDLFLLHLDVDAIDATLFPLANVGNRTGAGFESVMSAVKVFLGSGRCGGLCVAEVNPNHDPGGVMVGRLVGELVGAFEGRRKGGE</sequence>
<evidence type="ECO:0008006" key="7">
    <source>
        <dbReference type="Google" id="ProtNLM"/>
    </source>
</evidence>